<protein>
    <submittedName>
        <fullName evidence="2">Uncharacterized protein</fullName>
    </submittedName>
</protein>
<keyword evidence="3" id="KW-1185">Reference proteome</keyword>
<accession>A0A8X8AWE5</accession>
<evidence type="ECO:0000313" key="2">
    <source>
        <dbReference type="EMBL" id="KAG2312567.1"/>
    </source>
</evidence>
<feature type="region of interest" description="Disordered" evidence="1">
    <location>
        <begin position="162"/>
        <end position="192"/>
    </location>
</feature>
<sequence length="192" mass="21062">MLGVRVSSGSVAYVIGRPVYECSDRIGLGRSEPRMDRMLITVWTRGGMAEESDWIEGYGAVSCHDLAVGTAGSYRETVKAVGRERNRPGDSESVGSGSSYKRKGSLPTGWRDGLEEGKTERNTERDDSDREELAGRPIRGRAGCRELFCSVRGQFGLWSIRRRRIDDPVKPKPRESSDCPSGSDGLMALSGE</sequence>
<reference evidence="2 3" key="1">
    <citation type="submission" date="2020-02" db="EMBL/GenBank/DDBJ databases">
        <authorList>
            <person name="Ma Q."/>
            <person name="Huang Y."/>
            <person name="Song X."/>
            <person name="Pei D."/>
        </authorList>
    </citation>
    <scope>NUCLEOTIDE SEQUENCE [LARGE SCALE GENOMIC DNA]</scope>
    <source>
        <strain evidence="2">Sxm20200214</strain>
        <tissue evidence="2">Leaf</tissue>
    </source>
</reference>
<comment type="caution">
    <text evidence="2">The sequence shown here is derived from an EMBL/GenBank/DDBJ whole genome shotgun (WGS) entry which is preliminary data.</text>
</comment>
<organism evidence="2 3">
    <name type="scientific">Brassica carinata</name>
    <name type="common">Ethiopian mustard</name>
    <name type="synonym">Abyssinian cabbage</name>
    <dbReference type="NCBI Taxonomy" id="52824"/>
    <lineage>
        <taxon>Eukaryota</taxon>
        <taxon>Viridiplantae</taxon>
        <taxon>Streptophyta</taxon>
        <taxon>Embryophyta</taxon>
        <taxon>Tracheophyta</taxon>
        <taxon>Spermatophyta</taxon>
        <taxon>Magnoliopsida</taxon>
        <taxon>eudicotyledons</taxon>
        <taxon>Gunneridae</taxon>
        <taxon>Pentapetalae</taxon>
        <taxon>rosids</taxon>
        <taxon>malvids</taxon>
        <taxon>Brassicales</taxon>
        <taxon>Brassicaceae</taxon>
        <taxon>Brassiceae</taxon>
        <taxon>Brassica</taxon>
    </lineage>
</organism>
<feature type="compositionally biased region" description="Basic and acidic residues" evidence="1">
    <location>
        <begin position="112"/>
        <end position="134"/>
    </location>
</feature>
<dbReference type="EMBL" id="JAAMPC010000005">
    <property type="protein sequence ID" value="KAG2312567.1"/>
    <property type="molecule type" value="Genomic_DNA"/>
</dbReference>
<dbReference type="AlphaFoldDB" id="A0A8X8AWE5"/>
<proteinExistence type="predicted"/>
<dbReference type="Proteomes" id="UP000886595">
    <property type="component" value="Unassembled WGS sequence"/>
</dbReference>
<feature type="region of interest" description="Disordered" evidence="1">
    <location>
        <begin position="82"/>
        <end position="134"/>
    </location>
</feature>
<evidence type="ECO:0000256" key="1">
    <source>
        <dbReference type="SAM" id="MobiDB-lite"/>
    </source>
</evidence>
<name>A0A8X8AWE5_BRACI</name>
<gene>
    <name evidence="2" type="ORF">Bca52824_024124</name>
</gene>
<feature type="compositionally biased region" description="Basic and acidic residues" evidence="1">
    <location>
        <begin position="164"/>
        <end position="177"/>
    </location>
</feature>
<evidence type="ECO:0000313" key="3">
    <source>
        <dbReference type="Proteomes" id="UP000886595"/>
    </source>
</evidence>